<accession>A0ABY6U4T7</accession>
<organism evidence="1 2">
    <name type="scientific">Bionectria ochroleuca</name>
    <name type="common">Gliocladium roseum</name>
    <dbReference type="NCBI Taxonomy" id="29856"/>
    <lineage>
        <taxon>Eukaryota</taxon>
        <taxon>Fungi</taxon>
        <taxon>Dikarya</taxon>
        <taxon>Ascomycota</taxon>
        <taxon>Pezizomycotina</taxon>
        <taxon>Sordariomycetes</taxon>
        <taxon>Hypocreomycetidae</taxon>
        <taxon>Hypocreales</taxon>
        <taxon>Bionectriaceae</taxon>
        <taxon>Clonostachys</taxon>
    </lineage>
</organism>
<evidence type="ECO:0000313" key="1">
    <source>
        <dbReference type="EMBL" id="VUC25253.1"/>
    </source>
</evidence>
<sequence>MIVPLSAHRRLSIYIYFAIIEMLGRPVSFDLQPQFNFKEHYPKREKFWQGVRPKFFVNFVQVVAPLKRDR</sequence>
<evidence type="ECO:0000313" key="2">
    <source>
        <dbReference type="Proteomes" id="UP000766486"/>
    </source>
</evidence>
<reference evidence="1 2" key="1">
    <citation type="submission" date="2019-06" db="EMBL/GenBank/DDBJ databases">
        <authorList>
            <person name="Broberg M."/>
        </authorList>
    </citation>
    <scope>NUCLEOTIDE SEQUENCE [LARGE SCALE GENOMIC DNA]</scope>
</reference>
<gene>
    <name evidence="1" type="ORF">CLO192961_LOCUS160763</name>
</gene>
<comment type="caution">
    <text evidence="1">The sequence shown here is derived from an EMBL/GenBank/DDBJ whole genome shotgun (WGS) entry which is preliminary data.</text>
</comment>
<dbReference type="Proteomes" id="UP000766486">
    <property type="component" value="Unassembled WGS sequence"/>
</dbReference>
<dbReference type="EMBL" id="CABFNS010000732">
    <property type="protein sequence ID" value="VUC25253.1"/>
    <property type="molecule type" value="Genomic_DNA"/>
</dbReference>
<name>A0ABY6U4T7_BIOOC</name>
<protein>
    <submittedName>
        <fullName evidence="1">Uncharacterized protein</fullName>
    </submittedName>
</protein>
<keyword evidence="2" id="KW-1185">Reference proteome</keyword>
<proteinExistence type="predicted"/>